<sequence length="65" mass="7420">MYNEALVNALNADRQRTYDELERLRAQREITRQRLADDAAGADVVSERRGRSHRATASLRHAAAR</sequence>
<dbReference type="KEGG" id="huw:FPZ11_07030"/>
<evidence type="ECO:0000313" key="3">
    <source>
        <dbReference type="EMBL" id="QDZ14540.1"/>
    </source>
</evidence>
<feature type="coiled-coil region" evidence="1">
    <location>
        <begin position="7"/>
        <end position="34"/>
    </location>
</feature>
<keyword evidence="1" id="KW-0175">Coiled coil</keyword>
<evidence type="ECO:0000256" key="1">
    <source>
        <dbReference type="SAM" id="Coils"/>
    </source>
</evidence>
<feature type="region of interest" description="Disordered" evidence="2">
    <location>
        <begin position="37"/>
        <end position="65"/>
    </location>
</feature>
<proteinExistence type="predicted"/>
<dbReference type="RefSeq" id="WP_146319543.1">
    <property type="nucleotide sequence ID" value="NZ_CP042305.1"/>
</dbReference>
<dbReference type="Proteomes" id="UP000320216">
    <property type="component" value="Chromosome"/>
</dbReference>
<reference evidence="3 4" key="1">
    <citation type="submission" date="2019-07" db="EMBL/GenBank/DDBJ databases">
        <title>Full genome sequence of Humibacter sp. WJ7-1.</title>
        <authorList>
            <person name="Im W.-T."/>
        </authorList>
    </citation>
    <scope>NUCLEOTIDE SEQUENCE [LARGE SCALE GENOMIC DNA]</scope>
    <source>
        <strain evidence="3 4">WJ7-1</strain>
    </source>
</reference>
<evidence type="ECO:0000313" key="4">
    <source>
        <dbReference type="Proteomes" id="UP000320216"/>
    </source>
</evidence>
<protein>
    <submittedName>
        <fullName evidence="3">Uncharacterized protein</fullName>
    </submittedName>
</protein>
<dbReference type="AlphaFoldDB" id="A0A5B8M4N6"/>
<organism evidence="3 4">
    <name type="scientific">Humibacter ginsenosidimutans</name>
    <dbReference type="NCBI Taxonomy" id="2599293"/>
    <lineage>
        <taxon>Bacteria</taxon>
        <taxon>Bacillati</taxon>
        <taxon>Actinomycetota</taxon>
        <taxon>Actinomycetes</taxon>
        <taxon>Micrococcales</taxon>
        <taxon>Microbacteriaceae</taxon>
        <taxon>Humibacter</taxon>
    </lineage>
</organism>
<gene>
    <name evidence="3" type="ORF">FPZ11_07030</name>
</gene>
<accession>A0A5B8M4N6</accession>
<dbReference type="EMBL" id="CP042305">
    <property type="protein sequence ID" value="QDZ14540.1"/>
    <property type="molecule type" value="Genomic_DNA"/>
</dbReference>
<keyword evidence="4" id="KW-1185">Reference proteome</keyword>
<name>A0A5B8M4N6_9MICO</name>
<evidence type="ECO:0000256" key="2">
    <source>
        <dbReference type="SAM" id="MobiDB-lite"/>
    </source>
</evidence>